<dbReference type="AlphaFoldDB" id="A0A382FUI8"/>
<keyword evidence="1" id="KW-0812">Transmembrane</keyword>
<organism evidence="2">
    <name type="scientific">marine metagenome</name>
    <dbReference type="NCBI Taxonomy" id="408172"/>
    <lineage>
        <taxon>unclassified sequences</taxon>
        <taxon>metagenomes</taxon>
        <taxon>ecological metagenomes</taxon>
    </lineage>
</organism>
<protein>
    <submittedName>
        <fullName evidence="2">Uncharacterized protein</fullName>
    </submittedName>
</protein>
<keyword evidence="1" id="KW-1133">Transmembrane helix</keyword>
<evidence type="ECO:0000256" key="1">
    <source>
        <dbReference type="SAM" id="Phobius"/>
    </source>
</evidence>
<proteinExistence type="predicted"/>
<evidence type="ECO:0000313" key="2">
    <source>
        <dbReference type="EMBL" id="SVB66748.1"/>
    </source>
</evidence>
<dbReference type="EMBL" id="UINC01051974">
    <property type="protein sequence ID" value="SVB66748.1"/>
    <property type="molecule type" value="Genomic_DNA"/>
</dbReference>
<accession>A0A382FUI8</accession>
<feature type="transmembrane region" description="Helical" evidence="1">
    <location>
        <begin position="12"/>
        <end position="33"/>
    </location>
</feature>
<feature type="transmembrane region" description="Helical" evidence="1">
    <location>
        <begin position="53"/>
        <end position="71"/>
    </location>
</feature>
<sequence length="72" mass="7156">MNALNVVKDLIGQLTGIVVSLIALGVAAGIVFGGGLPFVGGVLDGLLGLVNTLGDNGLVGLIVLAVLLDLYR</sequence>
<keyword evidence="1" id="KW-0472">Membrane</keyword>
<reference evidence="2" key="1">
    <citation type="submission" date="2018-05" db="EMBL/GenBank/DDBJ databases">
        <authorList>
            <person name="Lanie J.A."/>
            <person name="Ng W.-L."/>
            <person name="Kazmierczak K.M."/>
            <person name="Andrzejewski T.M."/>
            <person name="Davidsen T.M."/>
            <person name="Wayne K.J."/>
            <person name="Tettelin H."/>
            <person name="Glass J.I."/>
            <person name="Rusch D."/>
            <person name="Podicherti R."/>
            <person name="Tsui H.-C.T."/>
            <person name="Winkler M.E."/>
        </authorList>
    </citation>
    <scope>NUCLEOTIDE SEQUENCE</scope>
</reference>
<gene>
    <name evidence="2" type="ORF">METZ01_LOCUS219602</name>
</gene>
<name>A0A382FUI8_9ZZZZ</name>